<evidence type="ECO:0000313" key="7">
    <source>
        <dbReference type="EMBL" id="KKW27227.1"/>
    </source>
</evidence>
<evidence type="ECO:0000313" key="8">
    <source>
        <dbReference type="Proteomes" id="UP000034913"/>
    </source>
</evidence>
<feature type="region of interest" description="Disordered" evidence="5">
    <location>
        <begin position="49"/>
        <end position="145"/>
    </location>
</feature>
<evidence type="ECO:0000256" key="2">
    <source>
        <dbReference type="ARBA" id="ARBA00022525"/>
    </source>
</evidence>
<keyword evidence="6" id="KW-0812">Transmembrane</keyword>
<sequence length="307" mass="32394">MRIGAGTGLAITVGAAAVGILIIASAGATFIRETSGIEERWGTRTLAERDAELNNPAHDIPDIPGETTDFISPKVTGPGDHDNDGLPNSTETGTGVFDPTNPEDTGTDPTNPDTDGDGVADGIEVILGTDPTDPNSGGILTPAIPTEEKPEGLKYVYGLTKQVRLAPDGSYVHSVEAYADHQTQVDFKVDVSVGVILPPGADFGSLPAKLATFIVDDLFPNGLKPVQGSYYIIYGQSGQPQRIAGWMGDYRIDVYSSNPVVTLTFGVSATVEEVGLWENIARVRLEHFPLEGTTDKAIVVAHPLVTQ</sequence>
<organism evidence="7 8">
    <name type="scientific">candidate division Kazan bacterium GW2011_GWB1_52_7</name>
    <dbReference type="NCBI Taxonomy" id="1620414"/>
    <lineage>
        <taxon>Bacteria</taxon>
        <taxon>Bacteria division Kazan-3B-28</taxon>
    </lineage>
</organism>
<protein>
    <submittedName>
        <fullName evidence="7">Spore coat protein CotH</fullName>
    </submittedName>
</protein>
<name>A0A0G1ZH29_UNCK3</name>
<keyword evidence="3" id="KW-0732">Signal</keyword>
<dbReference type="AlphaFoldDB" id="A0A0G1ZH29"/>
<evidence type="ECO:0000256" key="6">
    <source>
        <dbReference type="SAM" id="Phobius"/>
    </source>
</evidence>
<keyword evidence="2" id="KW-0964">Secreted</keyword>
<evidence type="ECO:0000256" key="5">
    <source>
        <dbReference type="SAM" id="MobiDB-lite"/>
    </source>
</evidence>
<keyword evidence="7" id="KW-0167">Capsid protein</keyword>
<gene>
    <name evidence="7" type="ORF">VF00_C0001G0162</name>
</gene>
<dbReference type="EMBL" id="LCRB01000001">
    <property type="protein sequence ID" value="KKW27227.1"/>
    <property type="molecule type" value="Genomic_DNA"/>
</dbReference>
<feature type="transmembrane region" description="Helical" evidence="6">
    <location>
        <begin position="6"/>
        <end position="31"/>
    </location>
</feature>
<evidence type="ECO:0000256" key="4">
    <source>
        <dbReference type="ARBA" id="ARBA00022837"/>
    </source>
</evidence>
<feature type="compositionally biased region" description="Low complexity" evidence="5">
    <location>
        <begin position="98"/>
        <end position="113"/>
    </location>
</feature>
<keyword evidence="6" id="KW-0472">Membrane</keyword>
<dbReference type="Pfam" id="PF18884">
    <property type="entry name" value="TSP3_bac"/>
    <property type="match status" value="1"/>
</dbReference>
<reference evidence="7 8" key="1">
    <citation type="journal article" date="2015" name="Nature">
        <title>rRNA introns, odd ribosomes, and small enigmatic genomes across a large radiation of phyla.</title>
        <authorList>
            <person name="Brown C.T."/>
            <person name="Hug L.A."/>
            <person name="Thomas B.C."/>
            <person name="Sharon I."/>
            <person name="Castelle C.J."/>
            <person name="Singh A."/>
            <person name="Wilkins M.J."/>
            <person name="Williams K.H."/>
            <person name="Banfield J.F."/>
        </authorList>
    </citation>
    <scope>NUCLEOTIDE SEQUENCE [LARGE SCALE GENOMIC DNA]</scope>
</reference>
<keyword evidence="4" id="KW-0106">Calcium</keyword>
<evidence type="ECO:0000256" key="1">
    <source>
        <dbReference type="ARBA" id="ARBA00004613"/>
    </source>
</evidence>
<evidence type="ECO:0000256" key="3">
    <source>
        <dbReference type="ARBA" id="ARBA00022729"/>
    </source>
</evidence>
<dbReference type="Proteomes" id="UP000034913">
    <property type="component" value="Unassembled WGS sequence"/>
</dbReference>
<comment type="caution">
    <text evidence="7">The sequence shown here is derived from an EMBL/GenBank/DDBJ whole genome shotgun (WGS) entry which is preliminary data.</text>
</comment>
<keyword evidence="7" id="KW-0946">Virion</keyword>
<dbReference type="InterPro" id="IPR059100">
    <property type="entry name" value="TSP3_bac"/>
</dbReference>
<keyword evidence="6" id="KW-1133">Transmembrane helix</keyword>
<accession>A0A0G1ZH29</accession>
<comment type="subcellular location">
    <subcellularLocation>
        <location evidence="1">Secreted</location>
    </subcellularLocation>
</comment>
<proteinExistence type="predicted"/>